<dbReference type="AlphaFoldDB" id="A0A418V5P6"/>
<dbReference type="EMBL" id="QYUJ01000014">
    <property type="protein sequence ID" value="RJF71431.1"/>
    <property type="molecule type" value="Genomic_DNA"/>
</dbReference>
<dbReference type="GO" id="GO:0016787">
    <property type="term" value="F:hydrolase activity"/>
    <property type="evidence" value="ECO:0007669"/>
    <property type="project" value="UniProtKB-KW"/>
</dbReference>
<keyword evidence="3" id="KW-1185">Reference proteome</keyword>
<accession>A0A418V5P6</accession>
<comment type="caution">
    <text evidence="2">The sequence shown here is derived from an EMBL/GenBank/DDBJ whole genome shotgun (WGS) entry which is preliminary data.</text>
</comment>
<dbReference type="SUPFAM" id="SSF56281">
    <property type="entry name" value="Metallo-hydrolase/oxidoreductase"/>
    <property type="match status" value="1"/>
</dbReference>
<dbReference type="InterPro" id="IPR001279">
    <property type="entry name" value="Metallo-B-lactamas"/>
</dbReference>
<evidence type="ECO:0000259" key="1">
    <source>
        <dbReference type="SMART" id="SM00849"/>
    </source>
</evidence>
<reference evidence="2 3" key="1">
    <citation type="submission" date="2018-09" db="EMBL/GenBank/DDBJ databases">
        <authorList>
            <person name="Zhu H."/>
        </authorList>
    </citation>
    <scope>NUCLEOTIDE SEQUENCE [LARGE SCALE GENOMIC DNA]</scope>
    <source>
        <strain evidence="2 3">K2S05-167</strain>
    </source>
</reference>
<dbReference type="Pfam" id="PF00753">
    <property type="entry name" value="Lactamase_B"/>
    <property type="match status" value="1"/>
</dbReference>
<dbReference type="InterPro" id="IPR050855">
    <property type="entry name" value="NDM-1-like"/>
</dbReference>
<feature type="domain" description="Metallo-beta-lactamase" evidence="1">
    <location>
        <begin position="34"/>
        <end position="209"/>
    </location>
</feature>
<gene>
    <name evidence="2" type="ORF">D3875_07450</name>
</gene>
<protein>
    <submittedName>
        <fullName evidence="2">MBL fold metallo-hydrolase</fullName>
    </submittedName>
</protein>
<sequence>MFVLLRQQLVLYANRTPQEPPHDSASLRTGLLGLINTYLVPEKDGLTLIDTGMLSLVPLILKKAAQLGQPITRIVLTHGHDDHALGLDGIKRAYPGARVFMHQADAASLTRLNVETRPDRALQGGEQLGSLQVIAAPGHSEGHLAYLDPRDGTLYAGDAFVNVPSLRVATELHPLFPMPTFGTWNADAARASARTLTELHGLNWLVAGVGARPTHSCAATGHAHRTAPGRAAASGDRLATGAGPPYQHPVRWSERTHLSPSRAAVFRGQKC</sequence>
<dbReference type="InterPro" id="IPR036866">
    <property type="entry name" value="RibonucZ/Hydroxyglut_hydro"/>
</dbReference>
<name>A0A418V5P6_9DEIO</name>
<evidence type="ECO:0000313" key="2">
    <source>
        <dbReference type="EMBL" id="RJF71431.1"/>
    </source>
</evidence>
<dbReference type="OrthoDB" id="9802248at2"/>
<proteinExistence type="predicted"/>
<dbReference type="Gene3D" id="3.60.15.10">
    <property type="entry name" value="Ribonuclease Z/Hydroxyacylglutathione hydrolase-like"/>
    <property type="match status" value="1"/>
</dbReference>
<dbReference type="SMART" id="SM00849">
    <property type="entry name" value="Lactamase_B"/>
    <property type="match status" value="1"/>
</dbReference>
<dbReference type="RefSeq" id="WP_119762598.1">
    <property type="nucleotide sequence ID" value="NZ_QYUJ01000014.1"/>
</dbReference>
<dbReference type="PANTHER" id="PTHR42951:SF9">
    <property type="entry name" value="METAL-DEPENDENT HYDROLASE"/>
    <property type="match status" value="1"/>
</dbReference>
<dbReference type="PANTHER" id="PTHR42951">
    <property type="entry name" value="METALLO-BETA-LACTAMASE DOMAIN-CONTAINING"/>
    <property type="match status" value="1"/>
</dbReference>
<dbReference type="Proteomes" id="UP000286287">
    <property type="component" value="Unassembled WGS sequence"/>
</dbReference>
<evidence type="ECO:0000313" key="3">
    <source>
        <dbReference type="Proteomes" id="UP000286287"/>
    </source>
</evidence>
<keyword evidence="2" id="KW-0378">Hydrolase</keyword>
<organism evidence="2 3">
    <name type="scientific">Deinococcus cavernae</name>
    <dbReference type="NCBI Taxonomy" id="2320857"/>
    <lineage>
        <taxon>Bacteria</taxon>
        <taxon>Thermotogati</taxon>
        <taxon>Deinococcota</taxon>
        <taxon>Deinococci</taxon>
        <taxon>Deinococcales</taxon>
        <taxon>Deinococcaceae</taxon>
        <taxon>Deinococcus</taxon>
    </lineage>
</organism>